<gene>
    <name evidence="2" type="ORF">CC86DRAFT_450419</name>
</gene>
<evidence type="ECO:0000313" key="2">
    <source>
        <dbReference type="EMBL" id="KAF2818811.1"/>
    </source>
</evidence>
<dbReference type="Pfam" id="PF06985">
    <property type="entry name" value="HET"/>
    <property type="match status" value="1"/>
</dbReference>
<protein>
    <submittedName>
        <fullName evidence="2">HET-domain-containing protein</fullName>
    </submittedName>
</protein>
<dbReference type="PANTHER" id="PTHR24148">
    <property type="entry name" value="ANKYRIN REPEAT DOMAIN-CONTAINING PROTEIN 39 HOMOLOG-RELATED"/>
    <property type="match status" value="1"/>
</dbReference>
<accession>A0A6A6ZCG2</accession>
<dbReference type="InterPro" id="IPR010730">
    <property type="entry name" value="HET"/>
</dbReference>
<dbReference type="InterPro" id="IPR052895">
    <property type="entry name" value="HetReg/Transcr_Mod"/>
</dbReference>
<dbReference type="PANTHER" id="PTHR24148:SF78">
    <property type="entry name" value="HETEROKARYON INCOMPATIBILITY DOMAIN-CONTAINING PROTEIN"/>
    <property type="match status" value="1"/>
</dbReference>
<evidence type="ECO:0000313" key="3">
    <source>
        <dbReference type="Proteomes" id="UP000799424"/>
    </source>
</evidence>
<organism evidence="2 3">
    <name type="scientific">Ophiobolus disseminans</name>
    <dbReference type="NCBI Taxonomy" id="1469910"/>
    <lineage>
        <taxon>Eukaryota</taxon>
        <taxon>Fungi</taxon>
        <taxon>Dikarya</taxon>
        <taxon>Ascomycota</taxon>
        <taxon>Pezizomycotina</taxon>
        <taxon>Dothideomycetes</taxon>
        <taxon>Pleosporomycetidae</taxon>
        <taxon>Pleosporales</taxon>
        <taxon>Pleosporineae</taxon>
        <taxon>Phaeosphaeriaceae</taxon>
        <taxon>Ophiobolus</taxon>
    </lineage>
</organism>
<evidence type="ECO:0000259" key="1">
    <source>
        <dbReference type="Pfam" id="PF06985"/>
    </source>
</evidence>
<dbReference type="OrthoDB" id="194358at2759"/>
<feature type="domain" description="Heterokaryon incompatibility" evidence="1">
    <location>
        <begin position="50"/>
        <end position="239"/>
    </location>
</feature>
<feature type="non-terminal residue" evidence="2">
    <location>
        <position position="548"/>
    </location>
</feature>
<dbReference type="Proteomes" id="UP000799424">
    <property type="component" value="Unassembled WGS sequence"/>
</dbReference>
<proteinExistence type="predicted"/>
<dbReference type="EMBL" id="MU006249">
    <property type="protein sequence ID" value="KAF2818811.1"/>
    <property type="molecule type" value="Genomic_DNA"/>
</dbReference>
<dbReference type="AlphaFoldDB" id="A0A6A6ZCG2"/>
<name>A0A6A6ZCG2_9PLEO</name>
<reference evidence="2" key="1">
    <citation type="journal article" date="2020" name="Stud. Mycol.">
        <title>101 Dothideomycetes genomes: a test case for predicting lifestyles and emergence of pathogens.</title>
        <authorList>
            <person name="Haridas S."/>
            <person name="Albert R."/>
            <person name="Binder M."/>
            <person name="Bloem J."/>
            <person name="Labutti K."/>
            <person name="Salamov A."/>
            <person name="Andreopoulos B."/>
            <person name="Baker S."/>
            <person name="Barry K."/>
            <person name="Bills G."/>
            <person name="Bluhm B."/>
            <person name="Cannon C."/>
            <person name="Castanera R."/>
            <person name="Culley D."/>
            <person name="Daum C."/>
            <person name="Ezra D."/>
            <person name="Gonzalez J."/>
            <person name="Henrissat B."/>
            <person name="Kuo A."/>
            <person name="Liang C."/>
            <person name="Lipzen A."/>
            <person name="Lutzoni F."/>
            <person name="Magnuson J."/>
            <person name="Mondo S."/>
            <person name="Nolan M."/>
            <person name="Ohm R."/>
            <person name="Pangilinan J."/>
            <person name="Park H.-J."/>
            <person name="Ramirez L."/>
            <person name="Alfaro M."/>
            <person name="Sun H."/>
            <person name="Tritt A."/>
            <person name="Yoshinaga Y."/>
            <person name="Zwiers L.-H."/>
            <person name="Turgeon B."/>
            <person name="Goodwin S."/>
            <person name="Spatafora J."/>
            <person name="Crous P."/>
            <person name="Grigoriev I."/>
        </authorList>
    </citation>
    <scope>NUCLEOTIDE SEQUENCE</scope>
    <source>
        <strain evidence="2">CBS 113818</strain>
    </source>
</reference>
<keyword evidence="3" id="KW-1185">Reference proteome</keyword>
<sequence length="548" mass="62529">MTTSIYSRLPTDTFTIRLLRLSPSADASAPVRCTTVNYPIGGDSFKNRLYEALSYAWGSPDKSQCIYVNRDKQVLEVPTTQNLHAALIRLRNPYFERVLWVDALSINQEDDEEKAHQVKAMAMIYGRAWRVIVWLGEESNDSTLAFQTLVAMASEDKTPNLKPVPSNGSDGAGTISREILDIIKDLGDRPLNVMLAWAKESIIEKCSQSMKSHSGGQEEQAILALLDRSYFRRIWILQELAAARELLVVCGSAEMDGTRFRKGLMALNLEHYDEQPALQRRIRAVMALLEYSSAHVRRKGHSNISIRPMVELVEMFYSQEATDRRDKVYALMGMCSDHDQLANLEPDYAIAWSALFERLGRYIFGTPDYVLAHGESEQLLVSCRGFGLGWISNVYDLGFWNDTQVIRIESYRPDSCLPDSDFGWNVFCKVRKSAKEIREHDAVLLLDQSRRLIIARRKDLYLEVLAILDSQSVEFLDERKQWSAWFPQLATVCKRSVSLSMVWNWAVEEDHEAENVLQLMKLRLATVINLPNEDDSRISALCDMATYE</sequence>